<dbReference type="AlphaFoldDB" id="A0A2T0Q126"/>
<sequence length="277" mass="30834">MSLSRSLKLLSVACVVGVVGCAPPAQLTEVPSLPFDDYELSRLDHHTIEYAADLLAAECMRDLGFDWELLPPLPDEDVAPLNHRRYGLFEPRLAASHGYVFVRPPELVARDEVWERRERLPAAERRAALGTEHDNNGCLDQAYERLREDVPEPAGGPDMNDYSSATFDESERAPAVVEVFADWSACMRDAGFRYSHPFDASDDPAWAEGPRPSPQEIAVAQADVSCKHETGLVTVWSAAEARIQRALIAAHPEDFEHFLDVNNAELDAARRVIDELM</sequence>
<dbReference type="EMBL" id="PVZC01000006">
    <property type="protein sequence ID" value="PRX97383.1"/>
    <property type="molecule type" value="Genomic_DNA"/>
</dbReference>
<protein>
    <recommendedName>
        <fullName evidence="3">Lipoprotein</fullName>
    </recommendedName>
</protein>
<dbReference type="Proteomes" id="UP000237846">
    <property type="component" value="Unassembled WGS sequence"/>
</dbReference>
<comment type="caution">
    <text evidence="1">The sequence shown here is derived from an EMBL/GenBank/DDBJ whole genome shotgun (WGS) entry which is preliminary data.</text>
</comment>
<organism evidence="1 2">
    <name type="scientific">Allonocardiopsis opalescens</name>
    <dbReference type="NCBI Taxonomy" id="1144618"/>
    <lineage>
        <taxon>Bacteria</taxon>
        <taxon>Bacillati</taxon>
        <taxon>Actinomycetota</taxon>
        <taxon>Actinomycetes</taxon>
        <taxon>Streptosporangiales</taxon>
        <taxon>Allonocardiopsis</taxon>
    </lineage>
</organism>
<dbReference type="PROSITE" id="PS51257">
    <property type="entry name" value="PROKAR_LIPOPROTEIN"/>
    <property type="match status" value="1"/>
</dbReference>
<name>A0A2T0Q126_9ACTN</name>
<keyword evidence="2" id="KW-1185">Reference proteome</keyword>
<evidence type="ECO:0000313" key="2">
    <source>
        <dbReference type="Proteomes" id="UP000237846"/>
    </source>
</evidence>
<accession>A0A2T0Q126</accession>
<evidence type="ECO:0000313" key="1">
    <source>
        <dbReference type="EMBL" id="PRX97383.1"/>
    </source>
</evidence>
<evidence type="ECO:0008006" key="3">
    <source>
        <dbReference type="Google" id="ProtNLM"/>
    </source>
</evidence>
<proteinExistence type="predicted"/>
<dbReference type="OrthoDB" id="4800194at2"/>
<reference evidence="1 2" key="1">
    <citation type="submission" date="2018-03" db="EMBL/GenBank/DDBJ databases">
        <title>Genomic Encyclopedia of Archaeal and Bacterial Type Strains, Phase II (KMG-II): from individual species to whole genera.</title>
        <authorList>
            <person name="Goeker M."/>
        </authorList>
    </citation>
    <scope>NUCLEOTIDE SEQUENCE [LARGE SCALE GENOMIC DNA]</scope>
    <source>
        <strain evidence="1 2">DSM 45601</strain>
    </source>
</reference>
<dbReference type="RefSeq" id="WP_106249417.1">
    <property type="nucleotide sequence ID" value="NZ_PVZC01000006.1"/>
</dbReference>
<gene>
    <name evidence="1" type="ORF">CLV72_106421</name>
</gene>